<evidence type="ECO:0000313" key="3">
    <source>
        <dbReference type="Proteomes" id="UP000005019"/>
    </source>
</evidence>
<gene>
    <name evidence="2" type="ORF">METUNv1_01672</name>
</gene>
<evidence type="ECO:0000313" key="2">
    <source>
        <dbReference type="EMBL" id="EGK71894.1"/>
    </source>
</evidence>
<feature type="transmembrane region" description="Helical" evidence="1">
    <location>
        <begin position="57"/>
        <end position="80"/>
    </location>
</feature>
<organism evidence="2 3">
    <name type="scientific">Methyloversatilis universalis (strain ATCC BAA-1314 / DSM 25237 / JCM 13912 / CCUG 52030 / FAM5)</name>
    <dbReference type="NCBI Taxonomy" id="1000565"/>
    <lineage>
        <taxon>Bacteria</taxon>
        <taxon>Pseudomonadati</taxon>
        <taxon>Pseudomonadota</taxon>
        <taxon>Betaproteobacteria</taxon>
        <taxon>Nitrosomonadales</taxon>
        <taxon>Sterolibacteriaceae</taxon>
        <taxon>Methyloversatilis</taxon>
    </lineage>
</organism>
<reference evidence="2 3" key="1">
    <citation type="journal article" date="2011" name="J. Bacteriol.">
        <title>Genome sequence of Methyloversatilis universalis FAM5T, a methylotrophic representative of the order Rhodocyclales.</title>
        <authorList>
            <person name="Kittichotirat W."/>
            <person name="Good N.M."/>
            <person name="Hall R."/>
            <person name="Bringel F."/>
            <person name="Lajus A."/>
            <person name="Medigue C."/>
            <person name="Smalley N.E."/>
            <person name="Beck D."/>
            <person name="Bumgarner R."/>
            <person name="Vuilleumier S."/>
            <person name="Kalyuzhnaya M.G."/>
        </authorList>
    </citation>
    <scope>NUCLEOTIDE SEQUENCE [LARGE SCALE GENOMIC DNA]</scope>
    <source>
        <strain evidence="3">ATCC BAA-1314 / JCM 13912 / FAM5</strain>
    </source>
</reference>
<proteinExistence type="predicted"/>
<dbReference type="RefSeq" id="WP_008060672.1">
    <property type="nucleotide sequence ID" value="NZ_AFHG01000044.1"/>
</dbReference>
<dbReference type="STRING" id="1000565.METUNv1_01672"/>
<dbReference type="AlphaFoldDB" id="F5RC31"/>
<keyword evidence="1" id="KW-0812">Transmembrane</keyword>
<name>F5RC31_METUF</name>
<keyword evidence="1" id="KW-1133">Transmembrane helix</keyword>
<comment type="caution">
    <text evidence="2">The sequence shown here is derived from an EMBL/GenBank/DDBJ whole genome shotgun (WGS) entry which is preliminary data.</text>
</comment>
<keyword evidence="1" id="KW-0472">Membrane</keyword>
<keyword evidence="3" id="KW-1185">Reference proteome</keyword>
<sequence>MTEPTSTAAGAAAGALTVLPVAMLGAQTDALGLGLFGALLVCMWLRSVRTRSRAFSAVLLSGLLAGYGSPIAASVASGYLSGMHVDALRLPMALLIGVLSPTLVPILLRVAAARVDQGGVL</sequence>
<dbReference type="EMBL" id="AFHG01000044">
    <property type="protein sequence ID" value="EGK71894.1"/>
    <property type="molecule type" value="Genomic_DNA"/>
</dbReference>
<evidence type="ECO:0000256" key="1">
    <source>
        <dbReference type="SAM" id="Phobius"/>
    </source>
</evidence>
<feature type="transmembrane region" description="Helical" evidence="1">
    <location>
        <begin position="92"/>
        <end position="112"/>
    </location>
</feature>
<feature type="transmembrane region" description="Helical" evidence="1">
    <location>
        <begin position="24"/>
        <end position="45"/>
    </location>
</feature>
<accession>F5RC31</accession>
<dbReference type="Proteomes" id="UP000005019">
    <property type="component" value="Unassembled WGS sequence"/>
</dbReference>
<protein>
    <submittedName>
        <fullName evidence="2">Uncharacterized protein</fullName>
    </submittedName>
</protein>